<dbReference type="GO" id="GO:0016791">
    <property type="term" value="F:phosphatase activity"/>
    <property type="evidence" value="ECO:0007669"/>
    <property type="project" value="TreeGrafter"/>
</dbReference>
<dbReference type="NCBIfam" id="TIGR00099">
    <property type="entry name" value="Cof-subfamily"/>
    <property type="match status" value="1"/>
</dbReference>
<keyword evidence="2" id="KW-1185">Reference proteome</keyword>
<dbReference type="Pfam" id="PF08282">
    <property type="entry name" value="Hydrolase_3"/>
    <property type="match status" value="1"/>
</dbReference>
<dbReference type="InterPro" id="IPR000150">
    <property type="entry name" value="Cof"/>
</dbReference>
<dbReference type="GO" id="GO:0005829">
    <property type="term" value="C:cytosol"/>
    <property type="evidence" value="ECO:0007669"/>
    <property type="project" value="TreeGrafter"/>
</dbReference>
<comment type="caution">
    <text evidence="1">The sequence shown here is derived from an EMBL/GenBank/DDBJ whole genome shotgun (WGS) entry which is preliminary data.</text>
</comment>
<protein>
    <submittedName>
        <fullName evidence="1">Hydrolase</fullName>
    </submittedName>
</protein>
<dbReference type="AlphaFoldDB" id="A0A9R1CY80"/>
<proteinExistence type="predicted"/>
<evidence type="ECO:0000313" key="2">
    <source>
        <dbReference type="Proteomes" id="UP000825483"/>
    </source>
</evidence>
<gene>
    <name evidence="1" type="ORF">PRLR5076_24050</name>
</gene>
<reference evidence="1" key="1">
    <citation type="journal article" date="2022" name="Int. J. Syst. Evol. Microbiol.">
        <title>Prevotella lacticifex sp. nov., isolated from the rumen of cows.</title>
        <authorList>
            <person name="Shinkai T."/>
            <person name="Ikeyama N."/>
            <person name="Kumagai M."/>
            <person name="Ohmori H."/>
            <person name="Sakamoto M."/>
            <person name="Ohkuma M."/>
            <person name="Mitsumori M."/>
        </authorList>
    </citation>
    <scope>NUCLEOTIDE SEQUENCE</scope>
    <source>
        <strain evidence="1">R5076</strain>
    </source>
</reference>
<dbReference type="SFLD" id="SFLDS00003">
    <property type="entry name" value="Haloacid_Dehalogenase"/>
    <property type="match status" value="1"/>
</dbReference>
<dbReference type="Proteomes" id="UP000825483">
    <property type="component" value="Unassembled WGS sequence"/>
</dbReference>
<dbReference type="EMBL" id="BPUB01000002">
    <property type="protein sequence ID" value="GJG59554.1"/>
    <property type="molecule type" value="Genomic_DNA"/>
</dbReference>
<dbReference type="InterPro" id="IPR023214">
    <property type="entry name" value="HAD_sf"/>
</dbReference>
<dbReference type="Gene3D" id="3.30.1240.10">
    <property type="match status" value="1"/>
</dbReference>
<keyword evidence="1" id="KW-0378">Hydrolase</keyword>
<dbReference type="PANTHER" id="PTHR10000">
    <property type="entry name" value="PHOSPHOSERINE PHOSPHATASE"/>
    <property type="match status" value="1"/>
</dbReference>
<accession>A0A9R1CY80</accession>
<dbReference type="SUPFAM" id="SSF56784">
    <property type="entry name" value="HAD-like"/>
    <property type="match status" value="1"/>
</dbReference>
<sequence length="261" mass="28259">MIRAVFLDIDGTLVSFTTHRIPQSTVDALTEFHNRGGKVYISTGRPIAIVNNIGQIKDLVDGYITFNGAYSFVGEREVNCDAIPDEDVKAMIDDARRNDYTVLVCGKRDLAIYNYHDVFNDVFVKGLGVSCIDPSKPVSDLKGQPILQLTPFFNISAEKKVMGQMPHSVSARWNPNFTDITVRGADKGHALRMMAEAEGLDVSECMAFGDGGNDISILKAAGIGVAMGNAADDVKAAADYVTTHVDDNGIANALRHYGAIK</sequence>
<dbReference type="PROSITE" id="PS01228">
    <property type="entry name" value="COF_1"/>
    <property type="match status" value="1"/>
</dbReference>
<dbReference type="GO" id="GO:0000287">
    <property type="term" value="F:magnesium ion binding"/>
    <property type="evidence" value="ECO:0007669"/>
    <property type="project" value="TreeGrafter"/>
</dbReference>
<dbReference type="Gene3D" id="3.40.50.1000">
    <property type="entry name" value="HAD superfamily/HAD-like"/>
    <property type="match status" value="1"/>
</dbReference>
<evidence type="ECO:0000313" key="1">
    <source>
        <dbReference type="EMBL" id="GJG59554.1"/>
    </source>
</evidence>
<organism evidence="1 2">
    <name type="scientific">Prevotella lacticifex</name>
    <dbReference type="NCBI Taxonomy" id="2854755"/>
    <lineage>
        <taxon>Bacteria</taxon>
        <taxon>Pseudomonadati</taxon>
        <taxon>Bacteroidota</taxon>
        <taxon>Bacteroidia</taxon>
        <taxon>Bacteroidales</taxon>
        <taxon>Prevotellaceae</taxon>
        <taxon>Prevotella</taxon>
    </lineage>
</organism>
<dbReference type="PANTHER" id="PTHR10000:SF25">
    <property type="entry name" value="PHOSPHATASE YKRA-RELATED"/>
    <property type="match status" value="1"/>
</dbReference>
<name>A0A9R1CY80_9BACT</name>
<dbReference type="InterPro" id="IPR036412">
    <property type="entry name" value="HAD-like_sf"/>
</dbReference>
<dbReference type="SFLD" id="SFLDG01140">
    <property type="entry name" value="C2.B:_Phosphomannomutase_and_P"/>
    <property type="match status" value="1"/>
</dbReference>
<dbReference type="PROSITE" id="PS01229">
    <property type="entry name" value="COF_2"/>
    <property type="match status" value="1"/>
</dbReference>